<dbReference type="RefSeq" id="WP_245908271.1">
    <property type="nucleotide sequence ID" value="NZ_PVZG01000007.1"/>
</dbReference>
<keyword evidence="3" id="KW-0963">Cytoplasm</keyword>
<dbReference type="NCBIfam" id="TIGR00208">
    <property type="entry name" value="fliS"/>
    <property type="match status" value="1"/>
</dbReference>
<accession>A0A2T0S612</accession>
<sequence>MNNSSPAMRARYIADSVATASPAKLLLMLFDRLILDLTRGQEALEVGNRPEANTHLKHAQDIVTELHVSLNMDAWEGATGLAAIYTFAETELVNANVQGDAPKVAAIRGLMEPLRDTWREAAMAVAAAEG</sequence>
<keyword evidence="6" id="KW-0282">Flagellum</keyword>
<name>A0A2T0S612_9ACTN</name>
<comment type="subcellular location">
    <subcellularLocation>
        <location evidence="1">Cytoplasm</location>
        <location evidence="1">Cytosol</location>
    </subcellularLocation>
</comment>
<evidence type="ECO:0000256" key="5">
    <source>
        <dbReference type="ARBA" id="ARBA00023186"/>
    </source>
</evidence>
<evidence type="ECO:0000256" key="3">
    <source>
        <dbReference type="ARBA" id="ARBA00022490"/>
    </source>
</evidence>
<dbReference type="Pfam" id="PF02561">
    <property type="entry name" value="FliS"/>
    <property type="match status" value="1"/>
</dbReference>
<organism evidence="6 7">
    <name type="scientific">Pseudosporangium ferrugineum</name>
    <dbReference type="NCBI Taxonomy" id="439699"/>
    <lineage>
        <taxon>Bacteria</taxon>
        <taxon>Bacillati</taxon>
        <taxon>Actinomycetota</taxon>
        <taxon>Actinomycetes</taxon>
        <taxon>Micromonosporales</taxon>
        <taxon>Micromonosporaceae</taxon>
        <taxon>Pseudosporangium</taxon>
    </lineage>
</organism>
<reference evidence="6 7" key="1">
    <citation type="submission" date="2018-03" db="EMBL/GenBank/DDBJ databases">
        <title>Genomic Encyclopedia of Archaeal and Bacterial Type Strains, Phase II (KMG-II): from individual species to whole genera.</title>
        <authorList>
            <person name="Goeker M."/>
        </authorList>
    </citation>
    <scope>NUCLEOTIDE SEQUENCE [LARGE SCALE GENOMIC DNA]</scope>
    <source>
        <strain evidence="6 7">DSM 45348</strain>
    </source>
</reference>
<dbReference type="GO" id="GO:0044780">
    <property type="term" value="P:bacterial-type flagellum assembly"/>
    <property type="evidence" value="ECO:0007669"/>
    <property type="project" value="InterPro"/>
</dbReference>
<dbReference type="PANTHER" id="PTHR34773:SF1">
    <property type="entry name" value="FLAGELLAR SECRETION CHAPERONE FLIS"/>
    <property type="match status" value="1"/>
</dbReference>
<dbReference type="Proteomes" id="UP000239209">
    <property type="component" value="Unassembled WGS sequence"/>
</dbReference>
<keyword evidence="5" id="KW-0143">Chaperone</keyword>
<protein>
    <submittedName>
        <fullName evidence="6">Flagellar protein FliS</fullName>
    </submittedName>
</protein>
<dbReference type="SUPFAM" id="SSF101116">
    <property type="entry name" value="Flagellar export chaperone FliS"/>
    <property type="match status" value="1"/>
</dbReference>
<evidence type="ECO:0000313" key="6">
    <source>
        <dbReference type="EMBL" id="PRY28713.1"/>
    </source>
</evidence>
<dbReference type="EMBL" id="PVZG01000007">
    <property type="protein sequence ID" value="PRY28713.1"/>
    <property type="molecule type" value="Genomic_DNA"/>
</dbReference>
<evidence type="ECO:0000256" key="2">
    <source>
        <dbReference type="ARBA" id="ARBA00008787"/>
    </source>
</evidence>
<evidence type="ECO:0000313" key="7">
    <source>
        <dbReference type="Proteomes" id="UP000239209"/>
    </source>
</evidence>
<evidence type="ECO:0000256" key="1">
    <source>
        <dbReference type="ARBA" id="ARBA00004514"/>
    </source>
</evidence>
<keyword evidence="6" id="KW-0966">Cell projection</keyword>
<evidence type="ECO:0000256" key="4">
    <source>
        <dbReference type="ARBA" id="ARBA00022795"/>
    </source>
</evidence>
<dbReference type="PANTHER" id="PTHR34773">
    <property type="entry name" value="FLAGELLAR SECRETION CHAPERONE FLIS"/>
    <property type="match status" value="1"/>
</dbReference>
<comment type="similarity">
    <text evidence="2">Belongs to the FliS family.</text>
</comment>
<dbReference type="GO" id="GO:0005829">
    <property type="term" value="C:cytosol"/>
    <property type="evidence" value="ECO:0007669"/>
    <property type="project" value="UniProtKB-SubCell"/>
</dbReference>
<proteinExistence type="inferred from homology"/>
<gene>
    <name evidence="6" type="ORF">CLV70_10716</name>
</gene>
<keyword evidence="7" id="KW-1185">Reference proteome</keyword>
<dbReference type="InterPro" id="IPR003713">
    <property type="entry name" value="FliS"/>
</dbReference>
<comment type="caution">
    <text evidence="6">The sequence shown here is derived from an EMBL/GenBank/DDBJ whole genome shotgun (WGS) entry which is preliminary data.</text>
</comment>
<dbReference type="AlphaFoldDB" id="A0A2T0S612"/>
<dbReference type="InterPro" id="IPR036584">
    <property type="entry name" value="FliS_sf"/>
</dbReference>
<dbReference type="Gene3D" id="1.20.120.340">
    <property type="entry name" value="Flagellar protein FliS"/>
    <property type="match status" value="1"/>
</dbReference>
<keyword evidence="6" id="KW-0969">Cilium</keyword>
<keyword evidence="4" id="KW-1005">Bacterial flagellum biogenesis</keyword>
<dbReference type="GO" id="GO:0071973">
    <property type="term" value="P:bacterial-type flagellum-dependent cell motility"/>
    <property type="evidence" value="ECO:0007669"/>
    <property type="project" value="TreeGrafter"/>
</dbReference>
<dbReference type="CDD" id="cd16098">
    <property type="entry name" value="FliS"/>
    <property type="match status" value="1"/>
</dbReference>